<evidence type="ECO:0000313" key="8">
    <source>
        <dbReference type="EMBL" id="QIK80024.1"/>
    </source>
</evidence>
<evidence type="ECO:0000256" key="3">
    <source>
        <dbReference type="ARBA" id="ARBA00022692"/>
    </source>
</evidence>
<feature type="transmembrane region" description="Helical" evidence="6">
    <location>
        <begin position="132"/>
        <end position="152"/>
    </location>
</feature>
<dbReference type="InterPro" id="IPR051311">
    <property type="entry name" value="DedA_domain"/>
</dbReference>
<evidence type="ECO:0000256" key="6">
    <source>
        <dbReference type="SAM" id="Phobius"/>
    </source>
</evidence>
<dbReference type="Proteomes" id="UP000503222">
    <property type="component" value="Chromosome"/>
</dbReference>
<name>A0A6G7YTG6_9SPHN</name>
<dbReference type="PANTHER" id="PTHR42709:SF6">
    <property type="entry name" value="UNDECAPRENYL PHOSPHATE TRANSPORTER A"/>
    <property type="match status" value="1"/>
</dbReference>
<gene>
    <name evidence="8" type="ORF">G7077_08355</name>
</gene>
<dbReference type="Pfam" id="PF09335">
    <property type="entry name" value="VTT_dom"/>
    <property type="match status" value="1"/>
</dbReference>
<feature type="transmembrane region" description="Helical" evidence="6">
    <location>
        <begin position="164"/>
        <end position="182"/>
    </location>
</feature>
<evidence type="ECO:0000313" key="9">
    <source>
        <dbReference type="Proteomes" id="UP000503222"/>
    </source>
</evidence>
<evidence type="ECO:0000256" key="5">
    <source>
        <dbReference type="ARBA" id="ARBA00023136"/>
    </source>
</evidence>
<comment type="subcellular location">
    <subcellularLocation>
        <location evidence="1">Cell membrane</location>
        <topology evidence="1">Multi-pass membrane protein</topology>
    </subcellularLocation>
</comment>
<keyword evidence="3 6" id="KW-0812">Transmembrane</keyword>
<dbReference type="InterPro" id="IPR032816">
    <property type="entry name" value="VTT_dom"/>
</dbReference>
<protein>
    <submittedName>
        <fullName evidence="8">DedA family protein</fullName>
    </submittedName>
</protein>
<organism evidence="8 9">
    <name type="scientific">Sphingomonas piscis</name>
    <dbReference type="NCBI Taxonomy" id="2714943"/>
    <lineage>
        <taxon>Bacteria</taxon>
        <taxon>Pseudomonadati</taxon>
        <taxon>Pseudomonadota</taxon>
        <taxon>Alphaproteobacteria</taxon>
        <taxon>Sphingomonadales</taxon>
        <taxon>Sphingomonadaceae</taxon>
        <taxon>Sphingomonas</taxon>
    </lineage>
</organism>
<evidence type="ECO:0000256" key="4">
    <source>
        <dbReference type="ARBA" id="ARBA00022989"/>
    </source>
</evidence>
<proteinExistence type="predicted"/>
<dbReference type="PANTHER" id="PTHR42709">
    <property type="entry name" value="ALKALINE PHOSPHATASE LIKE PROTEIN"/>
    <property type="match status" value="1"/>
</dbReference>
<evidence type="ECO:0000256" key="1">
    <source>
        <dbReference type="ARBA" id="ARBA00004651"/>
    </source>
</evidence>
<sequence length="217" mass="23726">MMQNYGLWAVFVLVFLESSGLPLPGETALVTAAIYAGTTDGFALHEVIAVGTAAAVLGDTMGFFIGRTLGLKAMERLARRFPSAERRLLVGEFLFLRHGGKIVFWGRFVALLRVLAALLAGANKMPWRRFAVMNALGGLCWATFFSVVAYAFGDVIRRIEGPLGLTLLGLTLCGIVIGFVLFRRYEQRIIDHAIREMEKANSARVEAPELRSASSEA</sequence>
<keyword evidence="2" id="KW-1003">Cell membrane</keyword>
<evidence type="ECO:0000256" key="2">
    <source>
        <dbReference type="ARBA" id="ARBA00022475"/>
    </source>
</evidence>
<dbReference type="GO" id="GO:0005886">
    <property type="term" value="C:plasma membrane"/>
    <property type="evidence" value="ECO:0007669"/>
    <property type="project" value="UniProtKB-SubCell"/>
</dbReference>
<accession>A0A6G7YTG6</accession>
<reference evidence="8 9" key="1">
    <citation type="submission" date="2020-03" db="EMBL/GenBank/DDBJ databases">
        <title>Sphingomonas sp. nov., isolated from fish.</title>
        <authorList>
            <person name="Hyun D.-W."/>
            <person name="Bae J.-W."/>
        </authorList>
    </citation>
    <scope>NUCLEOTIDE SEQUENCE [LARGE SCALE GENOMIC DNA]</scope>
    <source>
        <strain evidence="8 9">HDW15B</strain>
    </source>
</reference>
<dbReference type="KEGG" id="spii:G7077_08355"/>
<dbReference type="AlphaFoldDB" id="A0A6G7YTG6"/>
<keyword evidence="4 6" id="KW-1133">Transmembrane helix</keyword>
<feature type="domain" description="VTT" evidence="7">
    <location>
        <begin position="23"/>
        <end position="149"/>
    </location>
</feature>
<evidence type="ECO:0000259" key="7">
    <source>
        <dbReference type="Pfam" id="PF09335"/>
    </source>
</evidence>
<keyword evidence="5 6" id="KW-0472">Membrane</keyword>
<dbReference type="EMBL" id="CP049869">
    <property type="protein sequence ID" value="QIK80024.1"/>
    <property type="molecule type" value="Genomic_DNA"/>
</dbReference>
<keyword evidence="9" id="KW-1185">Reference proteome</keyword>